<proteinExistence type="inferred from homology"/>
<dbReference type="Gene3D" id="1.10.630.10">
    <property type="entry name" value="Cytochrome P450"/>
    <property type="match status" value="1"/>
</dbReference>
<dbReference type="EMBL" id="DS995899">
    <property type="protein sequence ID" value="EEA28136.1"/>
    <property type="molecule type" value="Genomic_DNA"/>
</dbReference>
<keyword evidence="3" id="KW-0349">Heme</keyword>
<dbReference type="PANTHER" id="PTHR24304">
    <property type="entry name" value="CYTOCHROME P450 FAMILY 7"/>
    <property type="match status" value="1"/>
</dbReference>
<keyword evidence="6" id="KW-0560">Oxidoreductase</keyword>
<evidence type="ECO:0000313" key="7">
    <source>
        <dbReference type="EMBL" id="EEA28136.1"/>
    </source>
</evidence>
<dbReference type="PANTHER" id="PTHR24304:SF2">
    <property type="entry name" value="24-HYDROXYCHOLESTEROL 7-ALPHA-HYDROXYLASE"/>
    <property type="match status" value="1"/>
</dbReference>
<dbReference type="SUPFAM" id="SSF48264">
    <property type="entry name" value="Cytochrome P450"/>
    <property type="match status" value="1"/>
</dbReference>
<keyword evidence="5" id="KW-0408">Iron</keyword>
<dbReference type="OrthoDB" id="4215864at2759"/>
<gene>
    <name evidence="7" type="ORF">PMAA_029540</name>
</gene>
<dbReference type="GO" id="GO:0016705">
    <property type="term" value="F:oxidoreductase activity, acting on paired donors, with incorporation or reduction of molecular oxygen"/>
    <property type="evidence" value="ECO:0007669"/>
    <property type="project" value="InterPro"/>
</dbReference>
<evidence type="ECO:0000256" key="2">
    <source>
        <dbReference type="ARBA" id="ARBA00010617"/>
    </source>
</evidence>
<name>B6Q3P7_TALMQ</name>
<keyword evidence="4" id="KW-0479">Metal-binding</keyword>
<dbReference type="VEuPathDB" id="FungiDB:PMAA_029540"/>
<protein>
    <submittedName>
        <fullName evidence="7">Cytochrome P450, putative</fullName>
    </submittedName>
</protein>
<evidence type="ECO:0000313" key="8">
    <source>
        <dbReference type="Proteomes" id="UP000001294"/>
    </source>
</evidence>
<reference evidence="8" key="1">
    <citation type="journal article" date="2015" name="Genome Announc.">
        <title>Genome sequence of the AIDS-associated pathogen Penicillium marneffei (ATCC18224) and its near taxonomic relative Talaromyces stipitatus (ATCC10500).</title>
        <authorList>
            <person name="Nierman W.C."/>
            <person name="Fedorova-Abrams N.D."/>
            <person name="Andrianopoulos A."/>
        </authorList>
    </citation>
    <scope>NUCLEOTIDE SEQUENCE [LARGE SCALE GENOMIC DNA]</scope>
    <source>
        <strain evidence="8">ATCC 18224 / CBS 334.59 / QM 7333</strain>
    </source>
</reference>
<dbReference type="GO" id="GO:0008395">
    <property type="term" value="F:steroid hydroxylase activity"/>
    <property type="evidence" value="ECO:0007669"/>
    <property type="project" value="TreeGrafter"/>
</dbReference>
<dbReference type="AlphaFoldDB" id="B6Q3P7"/>
<evidence type="ECO:0000256" key="5">
    <source>
        <dbReference type="ARBA" id="ARBA00023004"/>
    </source>
</evidence>
<keyword evidence="8" id="KW-1185">Reference proteome</keyword>
<comment type="cofactor">
    <cofactor evidence="1">
        <name>heme</name>
        <dbReference type="ChEBI" id="CHEBI:30413"/>
    </cofactor>
</comment>
<dbReference type="InterPro" id="IPR036396">
    <property type="entry name" value="Cyt_P450_sf"/>
</dbReference>
<dbReference type="HOGENOM" id="CLU_447660_0_0_1"/>
<evidence type="ECO:0000256" key="3">
    <source>
        <dbReference type="ARBA" id="ARBA00022617"/>
    </source>
</evidence>
<dbReference type="CDD" id="cd11040">
    <property type="entry name" value="CYP7_CYP8-like"/>
    <property type="match status" value="1"/>
</dbReference>
<sequence>MTRKSCPTEYHSLYFDGSKDPFTLSIFGSKLYVISDPKHTNDVYKNLKILSFIEFVQGLFKRNELSAAGLKAVYANLPTDKPGFPNPQGGSLGGTLVRSMHIHQLYNRENLDHLEARFLEYFVKHLTLPMLRKACAPYLISQNDTSIEVLLMRLCSEYFVRAGGLAYFGDMLGAVIYQHLRSWSKVMSEKRDQAQEAFRKYFEIPQNQRNGDAWFTKTIENELRAVGVGTNDIATILVTLHWAINTNTRKTAFWVLTYLLYNPSHIEPLRRQTANAFVGDKLFETLRMSSNAASVRNVNKDTVIGYKHLRKGNRIMIPYRLLHFDESVYGPDVYSFKPERFAGSNAEKLTRGDSWRPFGGGKTMCSGRHIAKCATLMFLSLVLRKFDIEIVGGRKMPAPDLGRPVLGIMALKDDQDYTMRISERALAERRLSEHLTHLSRTSFQNNFLTPKVKTCLLRVSITGFRIFVEDNSTMSSALVALLATVILYADMGHARNVPNDLCWPTPTTWFALNDSLSGKLIKTVPIAAACFPSPSSKSSECTNCATKLDQYILSRRKSNWLLFSISTIGRPSRRKYDYTRVPDKVLYCPTCVGSERWIAKDGALCRSPLA</sequence>
<dbReference type="InterPro" id="IPR001128">
    <property type="entry name" value="Cyt_P450"/>
</dbReference>
<dbReference type="GO" id="GO:0005506">
    <property type="term" value="F:iron ion binding"/>
    <property type="evidence" value="ECO:0007669"/>
    <property type="project" value="InterPro"/>
</dbReference>
<dbReference type="STRING" id="441960.B6Q3P7"/>
<organism evidence="7 8">
    <name type="scientific">Talaromyces marneffei (strain ATCC 18224 / CBS 334.59 / QM 7333)</name>
    <name type="common">Penicillium marneffei</name>
    <dbReference type="NCBI Taxonomy" id="441960"/>
    <lineage>
        <taxon>Eukaryota</taxon>
        <taxon>Fungi</taxon>
        <taxon>Dikarya</taxon>
        <taxon>Ascomycota</taxon>
        <taxon>Pezizomycotina</taxon>
        <taxon>Eurotiomycetes</taxon>
        <taxon>Eurotiomycetidae</taxon>
        <taxon>Eurotiales</taxon>
        <taxon>Trichocomaceae</taxon>
        <taxon>Talaromyces</taxon>
        <taxon>Talaromyces sect. Talaromyces</taxon>
    </lineage>
</organism>
<accession>B6Q3P7</accession>
<dbReference type="InterPro" id="IPR050529">
    <property type="entry name" value="CYP450_sterol_14alpha_dmase"/>
</dbReference>
<evidence type="ECO:0000256" key="4">
    <source>
        <dbReference type="ARBA" id="ARBA00022723"/>
    </source>
</evidence>
<comment type="similarity">
    <text evidence="2">Belongs to the cytochrome P450 family.</text>
</comment>
<dbReference type="Pfam" id="PF00067">
    <property type="entry name" value="p450"/>
    <property type="match status" value="1"/>
</dbReference>
<dbReference type="PhylomeDB" id="B6Q3P7"/>
<evidence type="ECO:0000256" key="1">
    <source>
        <dbReference type="ARBA" id="ARBA00001971"/>
    </source>
</evidence>
<dbReference type="Proteomes" id="UP000001294">
    <property type="component" value="Unassembled WGS sequence"/>
</dbReference>
<evidence type="ECO:0000256" key="6">
    <source>
        <dbReference type="ARBA" id="ARBA00023033"/>
    </source>
</evidence>
<keyword evidence="6" id="KW-0503">Monooxygenase</keyword>
<dbReference type="GO" id="GO:0020037">
    <property type="term" value="F:heme binding"/>
    <property type="evidence" value="ECO:0007669"/>
    <property type="project" value="InterPro"/>
</dbReference>